<reference evidence="1 2" key="1">
    <citation type="submission" date="2016-03" db="EMBL/GenBank/DDBJ databases">
        <title>Whole genome sequencing of Grifola frondosa 9006-11.</title>
        <authorList>
            <person name="Min B."/>
            <person name="Park H."/>
            <person name="Kim J.-G."/>
            <person name="Cho H."/>
            <person name="Oh Y.-L."/>
            <person name="Kong W.-S."/>
            <person name="Choi I.-G."/>
        </authorList>
    </citation>
    <scope>NUCLEOTIDE SEQUENCE [LARGE SCALE GENOMIC DNA]</scope>
    <source>
        <strain evidence="1 2">9006-11</strain>
    </source>
</reference>
<dbReference type="EMBL" id="LUGG01000018">
    <property type="protein sequence ID" value="OBZ69187.1"/>
    <property type="molecule type" value="Genomic_DNA"/>
</dbReference>
<name>A0A1C7LYG5_GRIFR</name>
<proteinExistence type="predicted"/>
<protein>
    <submittedName>
        <fullName evidence="1">Uncharacterized protein</fullName>
    </submittedName>
</protein>
<comment type="caution">
    <text evidence="1">The sequence shown here is derived from an EMBL/GenBank/DDBJ whole genome shotgun (WGS) entry which is preliminary data.</text>
</comment>
<evidence type="ECO:0000313" key="1">
    <source>
        <dbReference type="EMBL" id="OBZ69187.1"/>
    </source>
</evidence>
<evidence type="ECO:0000313" key="2">
    <source>
        <dbReference type="Proteomes" id="UP000092993"/>
    </source>
</evidence>
<keyword evidence="2" id="KW-1185">Reference proteome</keyword>
<dbReference type="AlphaFoldDB" id="A0A1C7LYG5"/>
<sequence length="65" mass="7273">MRPPLKICPFGALRCTPVIYELPGFKKLARKAYHLPNICTCGVKAAVRGRFLLKELDTNDGLEDI</sequence>
<organism evidence="1 2">
    <name type="scientific">Grifola frondosa</name>
    <name type="common">Maitake</name>
    <name type="synonym">Polyporus frondosus</name>
    <dbReference type="NCBI Taxonomy" id="5627"/>
    <lineage>
        <taxon>Eukaryota</taxon>
        <taxon>Fungi</taxon>
        <taxon>Dikarya</taxon>
        <taxon>Basidiomycota</taxon>
        <taxon>Agaricomycotina</taxon>
        <taxon>Agaricomycetes</taxon>
        <taxon>Polyporales</taxon>
        <taxon>Grifolaceae</taxon>
        <taxon>Grifola</taxon>
    </lineage>
</organism>
<accession>A0A1C7LYG5</accession>
<gene>
    <name evidence="1" type="ORF">A0H81_10952</name>
</gene>
<dbReference type="Proteomes" id="UP000092993">
    <property type="component" value="Unassembled WGS sequence"/>
</dbReference>